<dbReference type="eggNOG" id="ENOG502ZW30">
    <property type="taxonomic scope" value="Bacteria"/>
</dbReference>
<protein>
    <submittedName>
        <fullName evidence="1">Uncharacterized protein</fullName>
    </submittedName>
</protein>
<gene>
    <name evidence="1" type="ORF">LYNGBM3L_52010</name>
</gene>
<evidence type="ECO:0000313" key="2">
    <source>
        <dbReference type="Proteomes" id="UP000003959"/>
    </source>
</evidence>
<dbReference type="AlphaFoldDB" id="F4XYN0"/>
<evidence type="ECO:0000313" key="1">
    <source>
        <dbReference type="EMBL" id="EGJ30317.1"/>
    </source>
</evidence>
<dbReference type="EMBL" id="GL890955">
    <property type="protein sequence ID" value="EGJ30317.1"/>
    <property type="molecule type" value="Genomic_DNA"/>
</dbReference>
<keyword evidence="2" id="KW-1185">Reference proteome</keyword>
<dbReference type="OrthoDB" id="518124at2"/>
<dbReference type="HOGENOM" id="CLU_084165_1_0_3"/>
<organism evidence="1 2">
    <name type="scientific">Moorena producens 3L</name>
    <dbReference type="NCBI Taxonomy" id="489825"/>
    <lineage>
        <taxon>Bacteria</taxon>
        <taxon>Bacillati</taxon>
        <taxon>Cyanobacteriota</taxon>
        <taxon>Cyanophyceae</taxon>
        <taxon>Coleofasciculales</taxon>
        <taxon>Coleofasciculaceae</taxon>
        <taxon>Moorena</taxon>
    </lineage>
</organism>
<dbReference type="Proteomes" id="UP000003959">
    <property type="component" value="Unassembled WGS sequence"/>
</dbReference>
<dbReference type="RefSeq" id="WP_008188049.1">
    <property type="nucleotide sequence ID" value="NZ_GL890955.1"/>
</dbReference>
<accession>F4XYN0</accession>
<reference evidence="2" key="1">
    <citation type="journal article" date="2011" name="Proc. Natl. Acad. Sci. U.S.A.">
        <title>Genomic insights into the physiology and ecology of the marine filamentous cyanobacterium Lyngbya majuscula.</title>
        <authorList>
            <person name="Jones A.C."/>
            <person name="Monroe E.A."/>
            <person name="Podell S."/>
            <person name="Hess W.R."/>
            <person name="Klages S."/>
            <person name="Esquenazi E."/>
            <person name="Niessen S."/>
            <person name="Hoover H."/>
            <person name="Rothmann M."/>
            <person name="Lasken R.S."/>
            <person name="Yates J.R.III."/>
            <person name="Reinhardt R."/>
            <person name="Kube M."/>
            <person name="Burkart M.D."/>
            <person name="Allen E.E."/>
            <person name="Dorrestein P.C."/>
            <person name="Gerwick W.H."/>
            <person name="Gerwick L."/>
        </authorList>
    </citation>
    <scope>NUCLEOTIDE SEQUENCE [LARGE SCALE GENOMIC DNA]</scope>
    <source>
        <strain evidence="2">3L</strain>
    </source>
</reference>
<proteinExistence type="predicted"/>
<sequence length="218" mass="24371">MSYRQFTIQKVVKDFDLTLIEQGNIFESDWPTATLRERVISPSPYLAEFITQNYQLAIALNTEKARSELLICPVLLAVREFHQYQISLFSGEEFNVDPEVGLNGTCDFIISLSPEQLFIKAPVAIIIEAKKEDLKGGLGQCIAAMVAAGRFNQQENNSNGNAFAERGLRPIATVYGAVTTGTLWRFLKLEEKTVTLDLAEYLLPPIEPILGKLVQMVE</sequence>
<name>F4XYN0_9CYAN</name>